<dbReference type="EMBL" id="GGYP01004681">
    <property type="protein sequence ID" value="MDE49452.1"/>
    <property type="molecule type" value="Transcribed_RNA"/>
</dbReference>
<dbReference type="InterPro" id="IPR011249">
    <property type="entry name" value="Metalloenz_LuxS/M16"/>
</dbReference>
<dbReference type="SMART" id="SM01264">
    <property type="entry name" value="M16C_associated"/>
    <property type="match status" value="1"/>
</dbReference>
<evidence type="ECO:0000259" key="2">
    <source>
        <dbReference type="SMART" id="SM01264"/>
    </source>
</evidence>
<reference evidence="3" key="1">
    <citation type="submission" date="2018-10" db="EMBL/GenBank/DDBJ databases">
        <title>Transcriptome assembly of Aceria tosichella (Wheat curl mite) Type 2.</title>
        <authorList>
            <person name="Scully E.D."/>
            <person name="Geib S.M."/>
            <person name="Palmer N.A."/>
            <person name="Gupta A.K."/>
            <person name="Sarath G."/>
            <person name="Tatineni S."/>
        </authorList>
    </citation>
    <scope>NUCLEOTIDE SEQUENCE</scope>
    <source>
        <strain evidence="3">LincolnNE</strain>
    </source>
</reference>
<dbReference type="InterPro" id="IPR007863">
    <property type="entry name" value="Peptidase_M16_C"/>
</dbReference>
<gene>
    <name evidence="3" type="primary">C05D11.1</name>
    <name evidence="3" type="ORF">g.10380</name>
</gene>
<organism evidence="3">
    <name type="scientific">Aceria tosichella</name>
    <name type="common">wheat curl mite</name>
    <dbReference type="NCBI Taxonomy" id="561515"/>
    <lineage>
        <taxon>Eukaryota</taxon>
        <taxon>Metazoa</taxon>
        <taxon>Ecdysozoa</taxon>
        <taxon>Arthropoda</taxon>
        <taxon>Chelicerata</taxon>
        <taxon>Arachnida</taxon>
        <taxon>Acari</taxon>
        <taxon>Acariformes</taxon>
        <taxon>Trombidiformes</taxon>
        <taxon>Prostigmata</taxon>
        <taxon>Eupodina</taxon>
        <taxon>Eriophyoidea</taxon>
        <taxon>Eriophyidae</taxon>
        <taxon>Eriophyinae</taxon>
        <taxon>Aceriini</taxon>
        <taxon>Aceria</taxon>
    </lineage>
</organism>
<feature type="domain" description="Peptidase M16C associated" evidence="2">
    <location>
        <begin position="459"/>
        <end position="712"/>
    </location>
</feature>
<dbReference type="GO" id="GO:0046872">
    <property type="term" value="F:metal ion binding"/>
    <property type="evidence" value="ECO:0007669"/>
    <property type="project" value="InterPro"/>
</dbReference>
<dbReference type="Pfam" id="PF05193">
    <property type="entry name" value="Peptidase_M16_C"/>
    <property type="match status" value="1"/>
</dbReference>
<keyword evidence="1" id="KW-0175">Coiled coil</keyword>
<dbReference type="AlphaFoldDB" id="A0A6G1SHK4"/>
<name>A0A6G1SHK4_9ACAR</name>
<sequence>MSATVSQDYRLVEKVYTDGEIPVTLYENKITGLKVVTAYVECPIVKGDLVFATEAFDDDGLPHTLEHLVFMGSENYPYKGVLDLLANRCLASGTNAYTDTDHTNYTVSTAGSDGFLNLLPIYLDHLLFPTLTDSAFNTEVHHINGDGENAGVVYCEMQARENSGNSRCYLEMLRSLYPGKCGYKSETGGLMANLRTSTTNTKVRKYHQEFYHAKNLCVVVTGPVEADEIFASIKPIEDKIVEKGIHKMNFERPWQSPVEPLNKSVSQKIQYSSDTDDDGLVYIGFRGPNVVENFNELIGLTIILDYLNSTAISPIQRDFVECDDPYCSSVSHNVIENSTSCFYFSFESVGKEYLDLVAGKLFRLLTDIQEGKESLDMERLQTVISRKKVRILSVAETSPHGIIMGPVIGHFLYGTGALKDRAQEIPILDKFAKCEADFWLALIGKYMTGPESRHVCVVGEPSPELMKTMAEAEKQRLAEQKENLKDQLPSIADQLKKSIEQNERPAPTTMLSSVPVPSPDNIKFHPIERVVLDSKTNVPFRIQYDNIKTNFVTIHLVMNTSDGLTKKDRLYLPLLSEILLECPIERNGELIPYEKIVAELFSDTISNSAGIGLSSSATYSVGQISMIFGVQLQVEVEKYERAVKWFHELLFKTVLTSERIKTIATRLVSDISQYKRSGSKVVSSAMGALTYQSNSNQWATNFMRQQKFLKKLLKDIKDDPKAVQMNMTRIRDLLTSPNNLLVHIALNKNKIDVNKLHEPWLEVIPKSVIESSPKEHIKFDQIVPCHELVDPVPKPKAAIVGVGSAESNYMQQLTKSISSLDHPDLAAIYVLIQYLTQLEGPLWRQIRGLGLSYHYSIHLSPSDGLIFFILYKSTQLVAAYNKTVEIVDRFLKGEEEFEDNLFESAKSSLIFEFIKREKSAAGKSMQSLVAYLRNLDIDFNRELIKKVARVTKDDLRRVGPLYLKPLFEDPERRTVVCCHPTKMDEITKGMSTANCMVEPLSLDKDSFWNSIE</sequence>
<dbReference type="InterPro" id="IPR011765">
    <property type="entry name" value="Pept_M16_N"/>
</dbReference>
<dbReference type="Pfam" id="PF00675">
    <property type="entry name" value="Peptidase_M16"/>
    <property type="match status" value="1"/>
</dbReference>
<evidence type="ECO:0000313" key="3">
    <source>
        <dbReference type="EMBL" id="MDE49452.1"/>
    </source>
</evidence>
<protein>
    <submittedName>
        <fullName evidence="3">Uncharacterized protein C05D11.1</fullName>
    </submittedName>
</protein>
<dbReference type="SUPFAM" id="SSF63411">
    <property type="entry name" value="LuxS/MPP-like metallohydrolase"/>
    <property type="match status" value="4"/>
</dbReference>
<dbReference type="Gene3D" id="3.30.830.10">
    <property type="entry name" value="Metalloenzyme, LuxS/M16 peptidase-like"/>
    <property type="match status" value="4"/>
</dbReference>
<evidence type="ECO:0000256" key="1">
    <source>
        <dbReference type="SAM" id="Coils"/>
    </source>
</evidence>
<feature type="coiled-coil region" evidence="1">
    <location>
        <begin position="467"/>
        <end position="494"/>
    </location>
</feature>
<dbReference type="PANTHER" id="PTHR43016">
    <property type="entry name" value="PRESEQUENCE PROTEASE"/>
    <property type="match status" value="1"/>
</dbReference>
<proteinExistence type="predicted"/>
<accession>A0A6G1SHK4</accession>
<dbReference type="InterPro" id="IPR013578">
    <property type="entry name" value="Peptidase_M16C_assoc"/>
</dbReference>
<dbReference type="FunFam" id="3.30.830.10:FF:000015">
    <property type="entry name" value="Putative zinc metalloprotease"/>
    <property type="match status" value="1"/>
</dbReference>
<dbReference type="PANTHER" id="PTHR43016:SF16">
    <property type="entry name" value="METALLOPROTEASE, PUTATIVE (AFU_ORTHOLOGUE AFUA_4G07610)-RELATED"/>
    <property type="match status" value="1"/>
</dbReference>
<dbReference type="GO" id="GO:0006508">
    <property type="term" value="P:proteolysis"/>
    <property type="evidence" value="ECO:0007669"/>
    <property type="project" value="InterPro"/>
</dbReference>
<dbReference type="Pfam" id="PF08367">
    <property type="entry name" value="M16C_assoc"/>
    <property type="match status" value="1"/>
</dbReference>
<dbReference type="FunFam" id="3.30.830.10:FF:000031">
    <property type="entry name" value="Putative zinc metalloprotease"/>
    <property type="match status" value="1"/>
</dbReference>